<protein>
    <recommendedName>
        <fullName evidence="6">G-protein coupled receptors family 1 profile domain-containing protein</fullName>
    </recommendedName>
</protein>
<feature type="domain" description="G-protein coupled receptors family 1 profile" evidence="6">
    <location>
        <begin position="1"/>
        <end position="249"/>
    </location>
</feature>
<keyword evidence="8" id="KW-1185">Reference proteome</keyword>
<dbReference type="InterPro" id="IPR017452">
    <property type="entry name" value="GPCR_Rhodpsn_7TM"/>
</dbReference>
<dbReference type="InterPro" id="IPR000276">
    <property type="entry name" value="GPCR_Rhodpsn"/>
</dbReference>
<dbReference type="OrthoDB" id="6359945at2759"/>
<gene>
    <name evidence="7" type="ORF">chiPu_0020238</name>
</gene>
<dbReference type="Gene3D" id="1.20.1070.10">
    <property type="entry name" value="Rhodopsin 7-helix transmembrane proteins"/>
    <property type="match status" value="1"/>
</dbReference>
<feature type="transmembrane region" description="Helical" evidence="5">
    <location>
        <begin position="17"/>
        <end position="44"/>
    </location>
</feature>
<reference evidence="7 8" key="1">
    <citation type="journal article" date="2018" name="Nat. Ecol. Evol.">
        <title>Shark genomes provide insights into elasmobranch evolution and the origin of vertebrates.</title>
        <authorList>
            <person name="Hara Y"/>
            <person name="Yamaguchi K"/>
            <person name="Onimaru K"/>
            <person name="Kadota M"/>
            <person name="Koyanagi M"/>
            <person name="Keeley SD"/>
            <person name="Tatsumi K"/>
            <person name="Tanaka K"/>
            <person name="Motone F"/>
            <person name="Kageyama Y"/>
            <person name="Nozu R"/>
            <person name="Adachi N"/>
            <person name="Nishimura O"/>
            <person name="Nakagawa R"/>
            <person name="Tanegashima C"/>
            <person name="Kiyatake I"/>
            <person name="Matsumoto R"/>
            <person name="Murakumo K"/>
            <person name="Nishida K"/>
            <person name="Terakita A"/>
            <person name="Kuratani S"/>
            <person name="Sato K"/>
            <person name="Hyodo S Kuraku.S."/>
        </authorList>
    </citation>
    <scope>NUCLEOTIDE SEQUENCE [LARGE SCALE GENOMIC DNA]</scope>
</reference>
<keyword evidence="3 5" id="KW-1133">Transmembrane helix</keyword>
<evidence type="ECO:0000313" key="8">
    <source>
        <dbReference type="Proteomes" id="UP000287033"/>
    </source>
</evidence>
<dbReference type="GO" id="GO:0016020">
    <property type="term" value="C:membrane"/>
    <property type="evidence" value="ECO:0007669"/>
    <property type="project" value="UniProtKB-SubCell"/>
</dbReference>
<dbReference type="PANTHER" id="PTHR26451">
    <property type="entry name" value="G_PROTEIN_RECEP_F1_2 DOMAIN-CONTAINING PROTEIN"/>
    <property type="match status" value="1"/>
</dbReference>
<evidence type="ECO:0000256" key="1">
    <source>
        <dbReference type="ARBA" id="ARBA00004370"/>
    </source>
</evidence>
<dbReference type="PRINTS" id="PR00237">
    <property type="entry name" value="GPCRRHODOPSN"/>
</dbReference>
<dbReference type="GO" id="GO:0005549">
    <property type="term" value="F:odorant binding"/>
    <property type="evidence" value="ECO:0007669"/>
    <property type="project" value="TreeGrafter"/>
</dbReference>
<accession>A0A401RUF9</accession>
<dbReference type="GO" id="GO:0004984">
    <property type="term" value="F:olfactory receptor activity"/>
    <property type="evidence" value="ECO:0007669"/>
    <property type="project" value="TreeGrafter"/>
</dbReference>
<evidence type="ECO:0000256" key="2">
    <source>
        <dbReference type="ARBA" id="ARBA00022692"/>
    </source>
</evidence>
<dbReference type="PROSITE" id="PS50262">
    <property type="entry name" value="G_PROTEIN_RECEP_F1_2"/>
    <property type="match status" value="1"/>
</dbReference>
<dbReference type="InterPro" id="IPR052921">
    <property type="entry name" value="GPCR1_Superfamily_Member"/>
</dbReference>
<keyword evidence="2 5" id="KW-0812">Transmembrane</keyword>
<dbReference type="GO" id="GO:0004930">
    <property type="term" value="F:G protein-coupled receptor activity"/>
    <property type="evidence" value="ECO:0007669"/>
    <property type="project" value="InterPro"/>
</dbReference>
<dbReference type="EMBL" id="BEZZ01002462">
    <property type="protein sequence ID" value="GCC21763.1"/>
    <property type="molecule type" value="Genomic_DNA"/>
</dbReference>
<name>A0A401RUF9_CHIPU</name>
<sequence length="277" mass="31493">MLDTIFRISALRKEPRYLLLASLLISDLLYLLLLITTTVMWAAVIRIPILLCLINYLLVFSSFISGFFTITAMAVDKYIAICWPLHYRALCSASKTQKIITLLWLLAAVHPLICFLILLWAGTPTLVMESFRCIFPPVEEGILETSFALFQAQQAVLALTFLASAVTIVFSYCMIYREARQTSPKVRARKTVLLHGLQLFLYFIPVANYIVYSNLVKSTSIKVQVAAQLHLINISLFSVLPRCLCPLVFGLRARELYRHVKRRLFDQNQVAPLLDST</sequence>
<dbReference type="AlphaFoldDB" id="A0A401RUF9"/>
<feature type="transmembrane region" description="Helical" evidence="5">
    <location>
        <begin position="99"/>
        <end position="121"/>
    </location>
</feature>
<dbReference type="OMA" id="AMSQFYF"/>
<dbReference type="STRING" id="137246.A0A401RUF9"/>
<evidence type="ECO:0000256" key="4">
    <source>
        <dbReference type="ARBA" id="ARBA00023136"/>
    </source>
</evidence>
<feature type="transmembrane region" description="Helical" evidence="5">
    <location>
        <begin position="192"/>
        <end position="211"/>
    </location>
</feature>
<evidence type="ECO:0000313" key="7">
    <source>
        <dbReference type="EMBL" id="GCC21763.1"/>
    </source>
</evidence>
<organism evidence="7 8">
    <name type="scientific">Chiloscyllium punctatum</name>
    <name type="common">Brownbanded bambooshark</name>
    <name type="synonym">Hemiscyllium punctatum</name>
    <dbReference type="NCBI Taxonomy" id="137246"/>
    <lineage>
        <taxon>Eukaryota</taxon>
        <taxon>Metazoa</taxon>
        <taxon>Chordata</taxon>
        <taxon>Craniata</taxon>
        <taxon>Vertebrata</taxon>
        <taxon>Chondrichthyes</taxon>
        <taxon>Elasmobranchii</taxon>
        <taxon>Galeomorphii</taxon>
        <taxon>Galeoidea</taxon>
        <taxon>Orectolobiformes</taxon>
        <taxon>Hemiscylliidae</taxon>
        <taxon>Chiloscyllium</taxon>
    </lineage>
</organism>
<dbReference type="PANTHER" id="PTHR26451:SF928">
    <property type="entry name" value="G-PROTEIN COUPLED RECEPTOR 148-RELATED"/>
    <property type="match status" value="1"/>
</dbReference>
<comment type="caution">
    <text evidence="7">The sequence shown here is derived from an EMBL/GenBank/DDBJ whole genome shotgun (WGS) entry which is preliminary data.</text>
</comment>
<feature type="transmembrane region" description="Helical" evidence="5">
    <location>
        <begin position="155"/>
        <end position="176"/>
    </location>
</feature>
<proteinExistence type="predicted"/>
<dbReference type="Proteomes" id="UP000287033">
    <property type="component" value="Unassembled WGS sequence"/>
</dbReference>
<dbReference type="SUPFAM" id="SSF81321">
    <property type="entry name" value="Family A G protein-coupled receptor-like"/>
    <property type="match status" value="1"/>
</dbReference>
<feature type="transmembrane region" description="Helical" evidence="5">
    <location>
        <begin position="231"/>
        <end position="253"/>
    </location>
</feature>
<feature type="transmembrane region" description="Helical" evidence="5">
    <location>
        <begin position="56"/>
        <end position="79"/>
    </location>
</feature>
<keyword evidence="4 5" id="KW-0472">Membrane</keyword>
<comment type="subcellular location">
    <subcellularLocation>
        <location evidence="1">Membrane</location>
    </subcellularLocation>
</comment>
<dbReference type="Pfam" id="PF00001">
    <property type="entry name" value="7tm_1"/>
    <property type="match status" value="1"/>
</dbReference>
<evidence type="ECO:0000256" key="3">
    <source>
        <dbReference type="ARBA" id="ARBA00022989"/>
    </source>
</evidence>
<evidence type="ECO:0000256" key="5">
    <source>
        <dbReference type="SAM" id="Phobius"/>
    </source>
</evidence>
<evidence type="ECO:0000259" key="6">
    <source>
        <dbReference type="PROSITE" id="PS50262"/>
    </source>
</evidence>
<dbReference type="CDD" id="cd00637">
    <property type="entry name" value="7tm_classA_rhodopsin-like"/>
    <property type="match status" value="1"/>
</dbReference>